<sequence length="215" mass="23862">MKKTLLAVLLISPISATAAPYIGLEYGFGSVDHDYEPQFSADNVTLNPDLEENFTGILVGYAFNDTWAIELGYQQYELEDSRSSNLGVVDRNGQNYTHEMDWDSSIKAKQFSLTPVYTFAMNDKWSLKLKAGVTYTEYKSNASKSEELELVTNDDVEINNSLSYQAASTKEWGGLVAVGTEYKVLPQLSVGANVKYQIDSFANAASLNVSTAYYF</sequence>
<dbReference type="Pfam" id="PF13505">
    <property type="entry name" value="OMP_b-brl"/>
    <property type="match status" value="1"/>
</dbReference>
<feature type="domain" description="Outer membrane protein beta-barrel" evidence="3">
    <location>
        <begin position="5"/>
        <end position="212"/>
    </location>
</feature>
<comment type="caution">
    <text evidence="4">The sequence shown here is derived from an EMBL/GenBank/DDBJ whole genome shotgun (WGS) entry which is preliminary data.</text>
</comment>
<dbReference type="EMBL" id="JAIWIU010000253">
    <property type="protein sequence ID" value="MCA2019100.1"/>
    <property type="molecule type" value="Genomic_DNA"/>
</dbReference>
<dbReference type="NCBIfam" id="NF033908">
    <property type="entry name" value="AcfA_fam_omp"/>
    <property type="match status" value="1"/>
</dbReference>
<dbReference type="RefSeq" id="WP_225252328.1">
    <property type="nucleotide sequence ID" value="NZ_JAIWIU010000253.1"/>
</dbReference>
<organism evidence="4 5">
    <name type="scientific">Vibrio tritonius</name>
    <dbReference type="NCBI Taxonomy" id="1435069"/>
    <lineage>
        <taxon>Bacteria</taxon>
        <taxon>Pseudomonadati</taxon>
        <taxon>Pseudomonadota</taxon>
        <taxon>Gammaproteobacteria</taxon>
        <taxon>Vibrionales</taxon>
        <taxon>Vibrionaceae</taxon>
        <taxon>Vibrio</taxon>
    </lineage>
</organism>
<proteinExistence type="predicted"/>
<dbReference type="InterPro" id="IPR011250">
    <property type="entry name" value="OMP/PagP_B-barrel"/>
</dbReference>
<keyword evidence="1 2" id="KW-0732">Signal</keyword>
<keyword evidence="5" id="KW-1185">Reference proteome</keyword>
<gene>
    <name evidence="4" type="ORF">LDJ79_23530</name>
</gene>
<accession>A0ABS7YXS6</accession>
<reference evidence="5" key="1">
    <citation type="submission" date="2023-07" db="EMBL/GenBank/DDBJ databases">
        <title>Molecular identification of indigenous halophilic bacteria isolated from red sea cost, biodegradation of synthetic dyes and assessment of degraded metabolite toxicity.</title>
        <authorList>
            <person name="Chaieb K."/>
            <person name="Altayb H.N."/>
        </authorList>
    </citation>
    <scope>NUCLEOTIDE SEQUENCE [LARGE SCALE GENOMIC DNA]</scope>
    <source>
        <strain evidence="5">K20</strain>
    </source>
</reference>
<protein>
    <submittedName>
        <fullName evidence="4">AcfA family outer membrane beta-barrel protein</fullName>
    </submittedName>
</protein>
<evidence type="ECO:0000313" key="5">
    <source>
        <dbReference type="Proteomes" id="UP001199044"/>
    </source>
</evidence>
<evidence type="ECO:0000259" key="3">
    <source>
        <dbReference type="Pfam" id="PF13505"/>
    </source>
</evidence>
<evidence type="ECO:0000313" key="4">
    <source>
        <dbReference type="EMBL" id="MCA2019100.1"/>
    </source>
</evidence>
<feature type="chain" id="PRO_5045247150" evidence="2">
    <location>
        <begin position="19"/>
        <end position="215"/>
    </location>
</feature>
<evidence type="ECO:0000256" key="1">
    <source>
        <dbReference type="ARBA" id="ARBA00022729"/>
    </source>
</evidence>
<dbReference type="Gene3D" id="2.40.160.20">
    <property type="match status" value="1"/>
</dbReference>
<dbReference type="SUPFAM" id="SSF56925">
    <property type="entry name" value="OMPA-like"/>
    <property type="match status" value="1"/>
</dbReference>
<feature type="signal peptide" evidence="2">
    <location>
        <begin position="1"/>
        <end position="18"/>
    </location>
</feature>
<dbReference type="Proteomes" id="UP001199044">
    <property type="component" value="Unassembled WGS sequence"/>
</dbReference>
<dbReference type="InterPro" id="IPR027385">
    <property type="entry name" value="Beta-barrel_OMP"/>
</dbReference>
<name>A0ABS7YXS6_9VIBR</name>
<evidence type="ECO:0000256" key="2">
    <source>
        <dbReference type="SAM" id="SignalP"/>
    </source>
</evidence>